<dbReference type="EMBL" id="SEOQ01000021">
    <property type="protein sequence ID" value="TFY72224.1"/>
    <property type="molecule type" value="Genomic_DNA"/>
</dbReference>
<dbReference type="PANTHER" id="PTHR12616">
    <property type="entry name" value="VACUOLAR PROTEIN SORTING VPS41"/>
    <property type="match status" value="1"/>
</dbReference>
<dbReference type="Gene3D" id="2.130.10.10">
    <property type="entry name" value="YVTN repeat-like/Quinoprotein amine dehydrogenase"/>
    <property type="match status" value="1"/>
</dbReference>
<evidence type="ECO:0000259" key="3">
    <source>
        <dbReference type="Pfam" id="PF12816"/>
    </source>
</evidence>
<dbReference type="InterPro" id="IPR059070">
    <property type="entry name" value="TPR_VPS8_2"/>
</dbReference>
<name>A0A4Y9ZCL7_9AGAM</name>
<keyword evidence="6" id="KW-1185">Reference proteome</keyword>
<dbReference type="InterPro" id="IPR036322">
    <property type="entry name" value="WD40_repeat_dom_sf"/>
</dbReference>
<dbReference type="STRING" id="205917.A0A4Y9ZCL7"/>
<accession>A0A4Y9ZCL7</accession>
<dbReference type="Pfam" id="PF23410">
    <property type="entry name" value="Beta-prop_VPS8"/>
    <property type="match status" value="1"/>
</dbReference>
<gene>
    <name evidence="5" type="ORF">EVG20_g778</name>
</gene>
<feature type="region of interest" description="Disordered" evidence="2">
    <location>
        <begin position="58"/>
        <end position="87"/>
    </location>
</feature>
<dbReference type="InterPro" id="IPR025941">
    <property type="entry name" value="Vps8_central_dom"/>
</dbReference>
<comment type="similarity">
    <text evidence="1">Belongs to the VPS8 family.</text>
</comment>
<dbReference type="InterPro" id="IPR045111">
    <property type="entry name" value="Vps41/Vps8"/>
</dbReference>
<reference evidence="5 6" key="1">
    <citation type="submission" date="2019-02" db="EMBL/GenBank/DDBJ databases">
        <title>Genome sequencing of the rare red list fungi Dentipellis fragilis.</title>
        <authorList>
            <person name="Buettner E."/>
            <person name="Kellner H."/>
        </authorList>
    </citation>
    <scope>NUCLEOTIDE SEQUENCE [LARGE SCALE GENOMIC DNA]</scope>
    <source>
        <strain evidence="5 6">DSM 105465</strain>
    </source>
</reference>
<evidence type="ECO:0000313" key="6">
    <source>
        <dbReference type="Proteomes" id="UP000298327"/>
    </source>
</evidence>
<organism evidence="5 6">
    <name type="scientific">Dentipellis fragilis</name>
    <dbReference type="NCBI Taxonomy" id="205917"/>
    <lineage>
        <taxon>Eukaryota</taxon>
        <taxon>Fungi</taxon>
        <taxon>Dikarya</taxon>
        <taxon>Basidiomycota</taxon>
        <taxon>Agaricomycotina</taxon>
        <taxon>Agaricomycetes</taxon>
        <taxon>Russulales</taxon>
        <taxon>Hericiaceae</taxon>
        <taxon>Dentipellis</taxon>
    </lineage>
</organism>
<evidence type="ECO:0000256" key="2">
    <source>
        <dbReference type="SAM" id="MobiDB-lite"/>
    </source>
</evidence>
<dbReference type="InterPro" id="IPR015943">
    <property type="entry name" value="WD40/YVTN_repeat-like_dom_sf"/>
</dbReference>
<feature type="compositionally biased region" description="Low complexity" evidence="2">
    <location>
        <begin position="195"/>
        <end position="206"/>
    </location>
</feature>
<proteinExistence type="inferred from homology"/>
<sequence>MHVAMFGKSPGSKQCVHVTLGCIQAPQLIRSRSQRPPRRRILAKSSVLLSFGQPEAMDAEADHARRPSLDFSASGSDDIEQDDHGGDYSTRMEELFDDEEEDGGGHALAILHSEDDDDDAGSFVYEGIDAEQDQGTYKDRLRDALGAEGDDDEVEELEVERSLVHDPHEAPETGDTHTFLQDEALHLDIRSDVNSPSPSSAQLSPLPYTPPRMDSPTPNGTPSKLARPFLHPTVSRLRSFTPRASVVTSAMSPSSNLRGGDSPAPSHFSALSPMSSSSNLRALSEKRDIPINGLDSTQREVFRWTPLRSIGHYINPRVPHKASALLGSVASGSPMVLAANGLICIGTDIGKVFVFDFKQTLKCVCGDASSEKTVGPVTALALSHDHTYVAAGHAFGHVQLFDLSKPQAPARFVPPTSLAAVASGRKEGHLLGSRIVNVGFIAGRHTAIVSADENGLAFYHSLGKVLFVDASDVLRILGKYPEEEPPIPHQIVLPKTNGAPPPPPALSRRRKSRKANTILAMSPLPLGTSPHPTDSYNVVALLTAAKLVIVGLRPSPKTWYRRHRGEDDEQMGKSKYRAAMAWFPSVVVSTSGTAEPVKKGAKLPPPDATVPMLVYSWGNVLTLLRVSESKTIEKAVNQRNGKTTDVEVGHLTFEEGPKWSAQDDVLAIQWLNANQIVIATASSLEVYDVRTLQLVEHVLFDASTLVSPTLASTLNGAVSYADSRNDIAHSVRIYKGKIFLLGRQDVQVGTLLTWADRILSFVQEGDFLSAIDLTRSYYLGTAPGNKNTLPEDPDQLKSVVGEKMRELMLASMRYAFSEDRMTDATHYTPDGRGVDRTSLFENLIVTCARACIALDDYEFLYEDLFQSYDDSGIAGIYLEQLETFVVDGDIRYVPPRITQRLVAMHVEDNRPQRAEKIIWHIDPECLDINQAISLCQKYHLYDALIYVYTRALKDYVSPIVELLGLIRKFMQYRRDRPFKLDAEDQDKAIEATVLNAYKIFPYLGDVLCGLTYPSEDPLDADEALQAKRDIYTFLFFGRSSVWPLGEGGKLVLTSEEEGGVEPTYPYCRLLLRFDSESFLHSLDMAFEDSYLNDESQGTSRLIIVKILLEVLSTPGLSNADITFVNIFIARNVPKYPQFIQIAPSALHNILIGLARDPDQSTREDRQLAAEYLLSVYTPHESERILHIFEEAQFYRILRSWHRQEQQWAPLLLAYLHDPELQAAEVFKNADEILQQASRRNKGVLPDDLVETLSEALPEFLGANVTDAASFIDKHAPQLHEKAIETLGADADHRRFAYLHHLLGPSNNDDEDDSIPAPKRTAPSEHVPRLLRQLYISLQCQTDPSGVIPALKYLPLDFLDWDEALETCEKQEVFDALEAFDKKLTAQIGHALTSQIESEPEPASLQEYITALQAIIRVGVSVCLRHSKAISDKVPVEDLWFQLLHTQIDSVQSVLGCCSSQALSFISEDASETENMQIERRTLTTLRALIQETFLSLVSASSSRGVSFPRLFKRLVDASSHSAKGTPYTEFRTILTSMMESYRSEGDMLIITKHLLERDIFETVELSVRERAKGWSPSGGVCAYCRKVLLPNKQPSAPSDEVIGEVVADKIVVSRTGTIYHSRCLPSDSPSNTVH</sequence>
<feature type="region of interest" description="Disordered" evidence="2">
    <location>
        <begin position="488"/>
        <end position="512"/>
    </location>
</feature>
<dbReference type="GO" id="GO:0005770">
    <property type="term" value="C:late endosome"/>
    <property type="evidence" value="ECO:0007669"/>
    <property type="project" value="TreeGrafter"/>
</dbReference>
<dbReference type="Pfam" id="PF25066">
    <property type="entry name" value="TPR_VPS8_2"/>
    <property type="match status" value="1"/>
</dbReference>
<dbReference type="OrthoDB" id="289913at2759"/>
<protein>
    <submittedName>
        <fullName evidence="5">Uncharacterized protein</fullName>
    </submittedName>
</protein>
<feature type="domain" description="VPS8-like TPR-like repeats" evidence="4">
    <location>
        <begin position="1404"/>
        <end position="1570"/>
    </location>
</feature>
<dbReference type="GO" id="GO:0034058">
    <property type="term" value="P:endosomal vesicle fusion"/>
    <property type="evidence" value="ECO:0007669"/>
    <property type="project" value="TreeGrafter"/>
</dbReference>
<comment type="caution">
    <text evidence="5">The sequence shown here is derived from an EMBL/GenBank/DDBJ whole genome shotgun (WGS) entry which is preliminary data.</text>
</comment>
<evidence type="ECO:0000313" key="5">
    <source>
        <dbReference type="EMBL" id="TFY72224.1"/>
    </source>
</evidence>
<dbReference type="Proteomes" id="UP000298327">
    <property type="component" value="Unassembled WGS sequence"/>
</dbReference>
<dbReference type="GO" id="GO:0006623">
    <property type="term" value="P:protein targeting to vacuole"/>
    <property type="evidence" value="ECO:0007669"/>
    <property type="project" value="InterPro"/>
</dbReference>
<feature type="region of interest" description="Disordered" evidence="2">
    <location>
        <begin position="190"/>
        <end position="222"/>
    </location>
</feature>
<dbReference type="SUPFAM" id="SSF50978">
    <property type="entry name" value="WD40 repeat-like"/>
    <property type="match status" value="1"/>
</dbReference>
<feature type="domain" description="Vacuolar protein sorting-associated protein 8 central" evidence="3">
    <location>
        <begin position="876"/>
        <end position="1086"/>
    </location>
</feature>
<dbReference type="Pfam" id="PF12816">
    <property type="entry name" value="TPR_Vps8"/>
    <property type="match status" value="1"/>
</dbReference>
<dbReference type="PANTHER" id="PTHR12616:SF8">
    <property type="entry name" value="VACUOLAR PROTEIN SORTING-ASSOCIATED PROTEIN 8 HOMOLOG"/>
    <property type="match status" value="1"/>
</dbReference>
<dbReference type="GO" id="GO:0030897">
    <property type="term" value="C:HOPS complex"/>
    <property type="evidence" value="ECO:0007669"/>
    <property type="project" value="TreeGrafter"/>
</dbReference>
<evidence type="ECO:0000259" key="4">
    <source>
        <dbReference type="Pfam" id="PF25066"/>
    </source>
</evidence>
<evidence type="ECO:0000256" key="1">
    <source>
        <dbReference type="ARBA" id="ARBA00009422"/>
    </source>
</evidence>